<feature type="compositionally biased region" description="Polar residues" evidence="2">
    <location>
        <begin position="12"/>
        <end position="21"/>
    </location>
</feature>
<comment type="caution">
    <text evidence="3">The sequence shown here is derived from an EMBL/GenBank/DDBJ whole genome shotgun (WGS) entry which is preliminary data.</text>
</comment>
<feature type="region of interest" description="Disordered" evidence="2">
    <location>
        <begin position="510"/>
        <end position="534"/>
    </location>
</feature>
<feature type="coiled-coil region" evidence="1">
    <location>
        <begin position="165"/>
        <end position="340"/>
    </location>
</feature>
<feature type="region of interest" description="Disordered" evidence="2">
    <location>
        <begin position="1"/>
        <end position="71"/>
    </location>
</feature>
<evidence type="ECO:0000313" key="3">
    <source>
        <dbReference type="EMBL" id="KAK3254698.1"/>
    </source>
</evidence>
<feature type="region of interest" description="Disordered" evidence="2">
    <location>
        <begin position="757"/>
        <end position="793"/>
    </location>
</feature>
<proteinExistence type="predicted"/>
<gene>
    <name evidence="3" type="ORF">CYMTET_36093</name>
</gene>
<organism evidence="3 4">
    <name type="scientific">Cymbomonas tetramitiformis</name>
    <dbReference type="NCBI Taxonomy" id="36881"/>
    <lineage>
        <taxon>Eukaryota</taxon>
        <taxon>Viridiplantae</taxon>
        <taxon>Chlorophyta</taxon>
        <taxon>Pyramimonadophyceae</taxon>
        <taxon>Pyramimonadales</taxon>
        <taxon>Pyramimonadaceae</taxon>
        <taxon>Cymbomonas</taxon>
    </lineage>
</organism>
<evidence type="ECO:0000256" key="2">
    <source>
        <dbReference type="SAM" id="MobiDB-lite"/>
    </source>
</evidence>
<evidence type="ECO:0000313" key="4">
    <source>
        <dbReference type="Proteomes" id="UP001190700"/>
    </source>
</evidence>
<accession>A0AAE0F7X4</accession>
<keyword evidence="4" id="KW-1185">Reference proteome</keyword>
<feature type="compositionally biased region" description="Basic and acidic residues" evidence="2">
    <location>
        <begin position="510"/>
        <end position="520"/>
    </location>
</feature>
<sequence>MVSDIGEDETHSPTFSVSGSESFHAEDAVKGRHYAGAAEEYAPEPSQSPTRRTAGAPTSRRSLEQPFRTSDGGIIFSSFHKSQDLTGLLTGEVNEPERSTTRQSFQNSSIQSLELLNGAELCVESLSQGERRVESNAPDLQADAGSLTDIQLENKVLKEYLGEIQKEAELQRTEFETEKENLLLEAQRQAELQRLHFETEMDALQKEVERERQELKYEKEALLKDAELRGQQCETDKESMLGEALEEQAKLEECIVRLQDENRRLHEALKSAEGAMNIERSPKKQKAANSDLSELQLELATLRSESEREISSLKHQLWEMESLNNTLERAAAVSEKARLDACAAADTHIKNTGTLEKENRNLQLKIEHLISLQDAGITTSQDGCESPVVFSSAGTKNKKVIWDVHGLQAENKALLDNMQKQADMRDELQQEVTQLRLQVKTVKTLETELAKLRAENYNLACKHRAVLSRLEALLAEDAQLRVRLEEQSSIIQRLESACQEIEDMSRRAEGLRQQVRKDSSEETSALEESAESKLKVATSGNKDSALQQMALKFEGYVKEVQQERLLDCSPVVSRVLSELDKRNISLPHPTGESPNVHALGARLEALTEERTKLVEENQSFKCELEDHVESMQILEDEVIKLRKQLERQAKHESSLEEIGSTAAVQQEWTKKKLATTMSELEVTEAELQKLRRREGEAQGELKVAEAELQRLRRREGEAQSNLQAAEAELQKLRRREGELQGELEVVEAELQRLRRREADAQGELEEREHKHKAQVEKLKGEAEHSAEEQARGMKQLHHELQISVDELQGAREEAERCRAVEASCHVEQKRLQDELAQHR</sequence>
<reference evidence="3 4" key="1">
    <citation type="journal article" date="2015" name="Genome Biol. Evol.">
        <title>Comparative Genomics of a Bacterivorous Green Alga Reveals Evolutionary Causalities and Consequences of Phago-Mixotrophic Mode of Nutrition.</title>
        <authorList>
            <person name="Burns J.A."/>
            <person name="Paasch A."/>
            <person name="Narechania A."/>
            <person name="Kim E."/>
        </authorList>
    </citation>
    <scope>NUCLEOTIDE SEQUENCE [LARGE SCALE GENOMIC DNA]</scope>
    <source>
        <strain evidence="3 4">PLY_AMNH</strain>
    </source>
</reference>
<name>A0AAE0F7X4_9CHLO</name>
<feature type="non-terminal residue" evidence="3">
    <location>
        <position position="839"/>
    </location>
</feature>
<feature type="compositionally biased region" description="Low complexity" evidence="2">
    <location>
        <begin position="34"/>
        <end position="45"/>
    </location>
</feature>
<dbReference type="Proteomes" id="UP001190700">
    <property type="component" value="Unassembled WGS sequence"/>
</dbReference>
<dbReference type="EMBL" id="LGRX02023266">
    <property type="protein sequence ID" value="KAK3254698.1"/>
    <property type="molecule type" value="Genomic_DNA"/>
</dbReference>
<keyword evidence="1" id="KW-0175">Coiled coil</keyword>
<evidence type="ECO:0000256" key="1">
    <source>
        <dbReference type="SAM" id="Coils"/>
    </source>
</evidence>
<protein>
    <submittedName>
        <fullName evidence="3">Uncharacterized protein</fullName>
    </submittedName>
</protein>
<dbReference type="AlphaFoldDB" id="A0AAE0F7X4"/>